<comment type="caution">
    <text evidence="2">The sequence shown here is derived from an EMBL/GenBank/DDBJ whole genome shotgun (WGS) entry which is preliminary data.</text>
</comment>
<evidence type="ECO:0000313" key="3">
    <source>
        <dbReference type="Proteomes" id="UP000435649"/>
    </source>
</evidence>
<gene>
    <name evidence="2" type="ORF">FYJ85_10280</name>
</gene>
<reference evidence="2 3" key="1">
    <citation type="submission" date="2019-08" db="EMBL/GenBank/DDBJ databases">
        <title>In-depth cultivation of the pig gut microbiome towards novel bacterial diversity and tailored functional studies.</title>
        <authorList>
            <person name="Wylensek D."/>
            <person name="Hitch T.C.A."/>
            <person name="Clavel T."/>
        </authorList>
    </citation>
    <scope>NUCLEOTIDE SEQUENCE [LARGE SCALE GENOMIC DNA]</scope>
    <source>
        <strain evidence="2 3">BBE-744-WT-12</strain>
    </source>
</reference>
<sequence>MKKRFLYKIEIRRVLNKALTSLRVQEQKRGADIPDLIFALSRRKHEESCKAARRKANRKGKDGSMPESETA</sequence>
<dbReference type="RefSeq" id="WP_154418355.1">
    <property type="nucleotide sequence ID" value="NZ_VUNS01000010.1"/>
</dbReference>
<evidence type="ECO:0000313" key="2">
    <source>
        <dbReference type="EMBL" id="MST97427.1"/>
    </source>
</evidence>
<dbReference type="EMBL" id="VUNS01000010">
    <property type="protein sequence ID" value="MST97427.1"/>
    <property type="molecule type" value="Genomic_DNA"/>
</dbReference>
<proteinExistence type="predicted"/>
<dbReference type="AlphaFoldDB" id="A0A844G1C9"/>
<name>A0A844G1C9_9BACT</name>
<keyword evidence="3" id="KW-1185">Reference proteome</keyword>
<feature type="region of interest" description="Disordered" evidence="1">
    <location>
        <begin position="45"/>
        <end position="71"/>
    </location>
</feature>
<organism evidence="2 3">
    <name type="scientific">Victivallis lenta</name>
    <dbReference type="NCBI Taxonomy" id="2606640"/>
    <lineage>
        <taxon>Bacteria</taxon>
        <taxon>Pseudomonadati</taxon>
        <taxon>Lentisphaerota</taxon>
        <taxon>Lentisphaeria</taxon>
        <taxon>Victivallales</taxon>
        <taxon>Victivallaceae</taxon>
        <taxon>Victivallis</taxon>
    </lineage>
</organism>
<protein>
    <submittedName>
        <fullName evidence="2">Uncharacterized protein</fullName>
    </submittedName>
</protein>
<dbReference type="Proteomes" id="UP000435649">
    <property type="component" value="Unassembled WGS sequence"/>
</dbReference>
<accession>A0A844G1C9</accession>
<evidence type="ECO:0000256" key="1">
    <source>
        <dbReference type="SAM" id="MobiDB-lite"/>
    </source>
</evidence>